<feature type="compositionally biased region" description="Polar residues" evidence="8">
    <location>
        <begin position="90"/>
        <end position="106"/>
    </location>
</feature>
<name>F1KSL0_ASCSU</name>
<feature type="repeat" description="NHL" evidence="7">
    <location>
        <begin position="941"/>
        <end position="984"/>
    </location>
</feature>
<dbReference type="Gene3D" id="3.30.160.60">
    <property type="entry name" value="Classic Zinc Finger"/>
    <property type="match status" value="1"/>
</dbReference>
<evidence type="ECO:0000256" key="6">
    <source>
        <dbReference type="PROSITE-ProRule" id="PRU00087"/>
    </source>
</evidence>
<dbReference type="InterPro" id="IPR017907">
    <property type="entry name" value="Znf_RING_CS"/>
</dbReference>
<feature type="region of interest" description="Disordered" evidence="8">
    <location>
        <begin position="127"/>
        <end position="162"/>
    </location>
</feature>
<evidence type="ECO:0000256" key="4">
    <source>
        <dbReference type="ARBA" id="ARBA00022833"/>
    </source>
</evidence>
<feature type="repeat" description="NHL" evidence="7">
    <location>
        <begin position="1047"/>
        <end position="1079"/>
    </location>
</feature>
<reference evidence="11" key="1">
    <citation type="journal article" date="2011" name="Genome Res.">
        <title>Deep small RNA sequencing from the nematode Ascaris reveals conservation, functional diversification, and novel developmental profiles.</title>
        <authorList>
            <person name="Wang J."/>
            <person name="Czech B."/>
            <person name="Crunk A."/>
            <person name="Wallace A."/>
            <person name="Mitreva M."/>
            <person name="Hannon G.J."/>
            <person name="Davis R.E."/>
        </authorList>
    </citation>
    <scope>NUCLEOTIDE SEQUENCE</scope>
</reference>
<dbReference type="PROSITE" id="PS00518">
    <property type="entry name" value="ZF_RING_1"/>
    <property type="match status" value="1"/>
</dbReference>
<dbReference type="Pfam" id="PF22586">
    <property type="entry name" value="ANCHR-like_BBOX"/>
    <property type="match status" value="1"/>
</dbReference>
<feature type="repeat" description="NHL" evidence="7">
    <location>
        <begin position="1084"/>
        <end position="1127"/>
    </location>
</feature>
<dbReference type="PANTHER" id="PTHR24104:SF25">
    <property type="entry name" value="PROTEIN LIN-41"/>
    <property type="match status" value="1"/>
</dbReference>
<dbReference type="InterPro" id="IPR013783">
    <property type="entry name" value="Ig-like_fold"/>
</dbReference>
<evidence type="ECO:0000256" key="3">
    <source>
        <dbReference type="ARBA" id="ARBA00022771"/>
    </source>
</evidence>
<dbReference type="SUPFAM" id="SSF101898">
    <property type="entry name" value="NHL repeat"/>
    <property type="match status" value="1"/>
</dbReference>
<dbReference type="EMBL" id="JI165183">
    <property type="protein sequence ID" value="ADY40864.1"/>
    <property type="molecule type" value="mRNA"/>
</dbReference>
<evidence type="ECO:0000313" key="11">
    <source>
        <dbReference type="EMBL" id="ADY40864.1"/>
    </source>
</evidence>
<dbReference type="InterPro" id="IPR050952">
    <property type="entry name" value="TRIM-NHL_E3_ligases"/>
</dbReference>
<dbReference type="SUPFAM" id="SSF81296">
    <property type="entry name" value="E set domains"/>
    <property type="match status" value="1"/>
</dbReference>
<dbReference type="AlphaFoldDB" id="F1KSL0"/>
<dbReference type="PANTHER" id="PTHR24104">
    <property type="entry name" value="E3 UBIQUITIN-PROTEIN LIGASE NHLRC1-RELATED"/>
    <property type="match status" value="1"/>
</dbReference>
<evidence type="ECO:0000256" key="2">
    <source>
        <dbReference type="ARBA" id="ARBA00022737"/>
    </source>
</evidence>
<feature type="repeat" description="Filamin" evidence="6">
    <location>
        <begin position="778"/>
        <end position="879"/>
    </location>
</feature>
<dbReference type="GO" id="GO:0061630">
    <property type="term" value="F:ubiquitin protein ligase activity"/>
    <property type="evidence" value="ECO:0007669"/>
    <property type="project" value="TreeGrafter"/>
</dbReference>
<dbReference type="GO" id="GO:0008270">
    <property type="term" value="F:zinc ion binding"/>
    <property type="evidence" value="ECO:0007669"/>
    <property type="project" value="UniProtKB-KW"/>
</dbReference>
<dbReference type="PROSITE" id="PS50194">
    <property type="entry name" value="FILAMIN_REPEAT"/>
    <property type="match status" value="1"/>
</dbReference>
<evidence type="ECO:0000256" key="5">
    <source>
        <dbReference type="PROSITE-ProRule" id="PRU00024"/>
    </source>
</evidence>
<sequence length="1195" mass="129490">MDMIRFYRQSCKANLSSIHGVGGLNARITSDNAWYGGIYGRIGWRAGFYASNGLHGGITIGSGQNGDSYSSNGRNAGVNIGDDGHGDVYENSSGDGSSYDRNSQSGDIYGHSSVYGGANDPNTLTAAVYDRNSNDDGGYNLTNQSGGVYGHSSRNDGVYGSSSGSRAVYNHNSQNNGIYGDNMWNYLIFSEDGKNNDVEFGNEGHSPARGLSCLSGIGTRRGRDGRDSCNSWIKFSRDQPKRKVGRTLLLVKQGDVIMSDKDAEHSDVNRFSQSSELASTVTPAASVVSPPSSEVVEEDENVVTKTTGAALQVDGNWPISTDAAVTSFDSKFMMGSAMGNEVRDVIEGEQHVRCQLCNKTTTTANGTVSMPCGHKFCLFCMPVVNRAQQCLLCLGASSELTPPCSGHSTSSSTIFSDLSHTDIAQVPVEQAFSIWNPITPKSASKPQRISKYMIPSMLDSGVVSTSPVSSHLAPGTAQFSMPPPLMSQTINWHTAPRAEIQTPFEHTYPRCTMCAEDNAIATARCIQCEETLCGECVAAHHRVRMTRDHTLVSVEPYKGFAVPQVVSGSECFKVDELVEGETCNTHDASLLCMCTTCGGVGLCHMCISEHPKHPLVPHGDLRTAVLMLIAGSKHDQKNVEDAIETVRRMSERIEASVQSVMRELRSVIHIHISALEERKRDLLQRVDTIRQSKMSVLKAQGERLALRLTSLSDALKAAELVAASGEGSEVHLRATFDSLMAVLREQNVYLVPNETDLLKFIPPDNSFITRLRNLGELDSGACARTTHIIGDSYKRAIRDRMSTIEVQTRDACGDACISTSHSLTATFTAPDGRPLQIHIAEREGGIYALSYYPIEEGSHVLDVMIRGVSISGCPAVVHVRKGRNYASLARTGPVFSFGSEGTADGQVCRPWGICCDNKGRILVADRSNNRIQVFDKDGKFLMKFGSPGVRSGQFDRPAGIAVNSMNEIVVADKDNHRIQVFNEKGEFLLKFGERGRTPGMFNYPWGVAVNAYNQIAVSDTRNHRVQIFSPQGHYIRKCGFDSSLYYKNLDSPRGVCFLPDGLLVITDFNNHRLAVVSSRGPTEMKCFGSEGEGDGCFCRPQGVTTDSEGHILVCDSRNNRVQVLSAEDMHCVATFGGSVPSASCGGKMGIASSTRSSPQSSGNDAVTLDRPTDICVSPEGTIYVVDFGSNCIRVY</sequence>
<feature type="domain" description="B box-type" evidence="10">
    <location>
        <begin position="509"/>
        <end position="554"/>
    </location>
</feature>
<dbReference type="InterPro" id="IPR017868">
    <property type="entry name" value="Filamin/ABP280_repeat-like"/>
</dbReference>
<dbReference type="PROSITE" id="PS50089">
    <property type="entry name" value="ZF_RING_2"/>
    <property type="match status" value="1"/>
</dbReference>
<keyword evidence="3 5" id="KW-0863">Zinc-finger</keyword>
<dbReference type="InterPro" id="IPR001258">
    <property type="entry name" value="NHL_repeat"/>
</dbReference>
<dbReference type="FunFam" id="2.120.10.30:FF:000037">
    <property type="entry name" value="Uncharacterized protein, isoform E"/>
    <property type="match status" value="1"/>
</dbReference>
<keyword evidence="1" id="KW-0479">Metal-binding</keyword>
<evidence type="ECO:0000259" key="9">
    <source>
        <dbReference type="PROSITE" id="PS50089"/>
    </source>
</evidence>
<feature type="repeat" description="NHL" evidence="7">
    <location>
        <begin position="988"/>
        <end position="1031"/>
    </location>
</feature>
<dbReference type="Gene3D" id="2.60.40.10">
    <property type="entry name" value="Immunoglobulins"/>
    <property type="match status" value="1"/>
</dbReference>
<dbReference type="InterPro" id="IPR000315">
    <property type="entry name" value="Znf_B-box"/>
</dbReference>
<evidence type="ECO:0000256" key="7">
    <source>
        <dbReference type="PROSITE-ProRule" id="PRU00504"/>
    </source>
</evidence>
<evidence type="ECO:0000256" key="8">
    <source>
        <dbReference type="SAM" id="MobiDB-lite"/>
    </source>
</evidence>
<dbReference type="Pfam" id="PF00630">
    <property type="entry name" value="Filamin"/>
    <property type="match status" value="1"/>
</dbReference>
<evidence type="ECO:0000256" key="1">
    <source>
        <dbReference type="ARBA" id="ARBA00022723"/>
    </source>
</evidence>
<dbReference type="CDD" id="cd14954">
    <property type="entry name" value="NHL_TRIM71_like"/>
    <property type="match status" value="1"/>
</dbReference>
<organism evidence="11">
    <name type="scientific">Ascaris suum</name>
    <name type="common">Pig roundworm</name>
    <name type="synonym">Ascaris lumbricoides</name>
    <dbReference type="NCBI Taxonomy" id="6253"/>
    <lineage>
        <taxon>Eukaryota</taxon>
        <taxon>Metazoa</taxon>
        <taxon>Ecdysozoa</taxon>
        <taxon>Nematoda</taxon>
        <taxon>Chromadorea</taxon>
        <taxon>Rhabditida</taxon>
        <taxon>Spirurina</taxon>
        <taxon>Ascaridomorpha</taxon>
        <taxon>Ascaridoidea</taxon>
        <taxon>Ascarididae</taxon>
        <taxon>Ascaris</taxon>
    </lineage>
</organism>
<feature type="repeat" description="NHL" evidence="7">
    <location>
        <begin position="1155"/>
        <end position="1195"/>
    </location>
</feature>
<feature type="region of interest" description="Disordered" evidence="8">
    <location>
        <begin position="69"/>
        <end position="114"/>
    </location>
</feature>
<dbReference type="PROSITE" id="PS51125">
    <property type="entry name" value="NHL"/>
    <property type="match status" value="6"/>
</dbReference>
<proteinExistence type="evidence at transcript level"/>
<dbReference type="GO" id="GO:0043161">
    <property type="term" value="P:proteasome-mediated ubiquitin-dependent protein catabolic process"/>
    <property type="evidence" value="ECO:0007669"/>
    <property type="project" value="TreeGrafter"/>
</dbReference>
<keyword evidence="2" id="KW-0677">Repeat</keyword>
<protein>
    <submittedName>
        <fullName evidence="11">Protein lin-41</fullName>
    </submittedName>
</protein>
<dbReference type="PROSITE" id="PS50119">
    <property type="entry name" value="ZF_BBOX"/>
    <property type="match status" value="1"/>
</dbReference>
<accession>F1KSL0</accession>
<feature type="repeat" description="NHL" evidence="7">
    <location>
        <begin position="894"/>
        <end position="937"/>
    </location>
</feature>
<dbReference type="InterPro" id="IPR001298">
    <property type="entry name" value="Filamin/ABP280_rpt"/>
</dbReference>
<dbReference type="SMART" id="SM00557">
    <property type="entry name" value="IG_FLMN"/>
    <property type="match status" value="1"/>
</dbReference>
<dbReference type="InterPro" id="IPR011042">
    <property type="entry name" value="6-blade_b-propeller_TolB-like"/>
</dbReference>
<dbReference type="SMART" id="SM00184">
    <property type="entry name" value="RING"/>
    <property type="match status" value="1"/>
</dbReference>
<dbReference type="GO" id="GO:0000209">
    <property type="term" value="P:protein polyubiquitination"/>
    <property type="evidence" value="ECO:0007669"/>
    <property type="project" value="TreeGrafter"/>
</dbReference>
<feature type="domain" description="RING-type" evidence="9">
    <location>
        <begin position="354"/>
        <end position="393"/>
    </location>
</feature>
<evidence type="ECO:0000259" key="10">
    <source>
        <dbReference type="PROSITE" id="PS50119"/>
    </source>
</evidence>
<dbReference type="InterPro" id="IPR014756">
    <property type="entry name" value="Ig_E-set"/>
</dbReference>
<dbReference type="InterPro" id="IPR001841">
    <property type="entry name" value="Znf_RING"/>
</dbReference>
<keyword evidence="4" id="KW-0862">Zinc</keyword>
<dbReference type="Pfam" id="PF01436">
    <property type="entry name" value="NHL"/>
    <property type="match status" value="6"/>
</dbReference>
<dbReference type="Gene3D" id="2.120.10.30">
    <property type="entry name" value="TolB, C-terminal domain"/>
    <property type="match status" value="3"/>
</dbReference>